<reference evidence="9 10" key="1">
    <citation type="submission" date="2024-06" db="EMBL/GenBank/DDBJ databases">
        <title>Novosphingobium rhizovicinus M1R2S20.</title>
        <authorList>
            <person name="Sun J.-Q."/>
        </authorList>
    </citation>
    <scope>NUCLEOTIDE SEQUENCE [LARGE SCALE GENOMIC DNA]</scope>
    <source>
        <strain evidence="9 10">M1R2S20</strain>
    </source>
</reference>
<proteinExistence type="predicted"/>
<dbReference type="GO" id="GO:0051213">
    <property type="term" value="F:dioxygenase activity"/>
    <property type="evidence" value="ECO:0007669"/>
    <property type="project" value="UniProtKB-KW"/>
</dbReference>
<dbReference type="SUPFAM" id="SSF55961">
    <property type="entry name" value="Bet v1-like"/>
    <property type="match status" value="1"/>
</dbReference>
<dbReference type="Proteomes" id="UP001556118">
    <property type="component" value="Unassembled WGS sequence"/>
</dbReference>
<evidence type="ECO:0000259" key="8">
    <source>
        <dbReference type="PROSITE" id="PS51296"/>
    </source>
</evidence>
<keyword evidence="7" id="KW-0520">NAD</keyword>
<dbReference type="InterPro" id="IPR036922">
    <property type="entry name" value="Rieske_2Fe-2S_sf"/>
</dbReference>
<dbReference type="Pfam" id="PF00848">
    <property type="entry name" value="Ring_hydroxyl_A"/>
    <property type="match status" value="1"/>
</dbReference>
<evidence type="ECO:0000256" key="3">
    <source>
        <dbReference type="ARBA" id="ARBA00022723"/>
    </source>
</evidence>
<dbReference type="PANTHER" id="PTHR43756">
    <property type="entry name" value="CHOLINE MONOOXYGENASE, CHLOROPLASTIC"/>
    <property type="match status" value="1"/>
</dbReference>
<dbReference type="CDD" id="cd03469">
    <property type="entry name" value="Rieske_RO_Alpha_N"/>
    <property type="match status" value="1"/>
</dbReference>
<keyword evidence="6" id="KW-0411">Iron-sulfur</keyword>
<dbReference type="Gene3D" id="3.90.380.10">
    <property type="entry name" value="Naphthalene 1,2-dioxygenase Alpha Subunit, Chain A, domain 1"/>
    <property type="match status" value="1"/>
</dbReference>
<keyword evidence="3" id="KW-0479">Metal-binding</keyword>
<keyword evidence="4 9" id="KW-0560">Oxidoreductase</keyword>
<evidence type="ECO:0000256" key="4">
    <source>
        <dbReference type="ARBA" id="ARBA00023002"/>
    </source>
</evidence>
<evidence type="ECO:0000313" key="9">
    <source>
        <dbReference type="EMBL" id="MEW9856554.1"/>
    </source>
</evidence>
<evidence type="ECO:0000256" key="1">
    <source>
        <dbReference type="ARBA" id="ARBA00001962"/>
    </source>
</evidence>
<accession>A0ABV3RH71</accession>
<dbReference type="PROSITE" id="PS51296">
    <property type="entry name" value="RIESKE"/>
    <property type="match status" value="1"/>
</dbReference>
<keyword evidence="10" id="KW-1185">Reference proteome</keyword>
<dbReference type="InterPro" id="IPR015881">
    <property type="entry name" value="ARHD_Rieske_2Fe_2S"/>
</dbReference>
<dbReference type="Gene3D" id="2.102.10.10">
    <property type="entry name" value="Rieske [2Fe-2S] iron-sulphur domain"/>
    <property type="match status" value="1"/>
</dbReference>
<evidence type="ECO:0000256" key="7">
    <source>
        <dbReference type="ARBA" id="ARBA00023027"/>
    </source>
</evidence>
<evidence type="ECO:0000256" key="6">
    <source>
        <dbReference type="ARBA" id="ARBA00023014"/>
    </source>
</evidence>
<dbReference type="PROSITE" id="PS00570">
    <property type="entry name" value="RING_HYDROXYL_ALPHA"/>
    <property type="match status" value="1"/>
</dbReference>
<gene>
    <name evidence="9" type="ORF">ABUH87_15545</name>
</gene>
<comment type="cofactor">
    <cofactor evidence="1">
        <name>Fe cation</name>
        <dbReference type="ChEBI" id="CHEBI:24875"/>
    </cofactor>
</comment>
<dbReference type="InterPro" id="IPR015879">
    <property type="entry name" value="Ring_hydroxy_dOase_asu_C_dom"/>
</dbReference>
<dbReference type="SUPFAM" id="SSF50022">
    <property type="entry name" value="ISP domain"/>
    <property type="match status" value="1"/>
</dbReference>
<dbReference type="PRINTS" id="PR00090">
    <property type="entry name" value="RNGDIOXGNASE"/>
</dbReference>
<dbReference type="PANTHER" id="PTHR43756:SF5">
    <property type="entry name" value="CHOLINE MONOOXYGENASE, CHLOROPLASTIC"/>
    <property type="match status" value="1"/>
</dbReference>
<feature type="domain" description="Rieske" evidence="8">
    <location>
        <begin position="51"/>
        <end position="156"/>
    </location>
</feature>
<dbReference type="RefSeq" id="WP_367775012.1">
    <property type="nucleotide sequence ID" value="NZ_JBFNXR010000052.1"/>
</dbReference>
<evidence type="ECO:0000256" key="2">
    <source>
        <dbReference type="ARBA" id="ARBA00022714"/>
    </source>
</evidence>
<dbReference type="EC" id="1.14.13.-" evidence="9"/>
<name>A0ABV3RH71_9SPHN</name>
<sequence length="403" mass="45954">MNAETAIAYRPPTDRTAWLGKDPIPAKAYHDPAYFELERQAIFMRTWLQIGHVCELSEPGSFIRRDLEFAEASILIVRGKDETIRAFHNVCTHRGTQLTGESEGRVNGFICPYHMWNFGLDGQLRSAPDFANFFTSKEDCALRQVAVDTCGGLIFINLARQPAQNLKEFLGEYLVDQLEQTPCARATQFSEYTYNLDANWKLDYDNFQESYHLKFIHSRSGAASFTAENPFGYPEDYGFYGPHRTQTFWPGFDPNAATAFQTLVFGKASQFAAEKGLLPHPTNRQYYALFPNFFLFGSPTQHFSHTVYPLSARRSRGVIRLYWVGEAQSASELMAREYAFVVARDIHAEDVNVIRAGQRGLNSGALEHIHFQAMEGLCRHLYVQSNEMVEKYKREQAAQELEA</sequence>
<dbReference type="Pfam" id="PF00355">
    <property type="entry name" value="Rieske"/>
    <property type="match status" value="1"/>
</dbReference>
<keyword evidence="2" id="KW-0001">2Fe-2S</keyword>
<dbReference type="CDD" id="cd00680">
    <property type="entry name" value="RHO_alpha_C"/>
    <property type="match status" value="1"/>
</dbReference>
<dbReference type="EMBL" id="JBFNXR010000052">
    <property type="protein sequence ID" value="MEW9856554.1"/>
    <property type="molecule type" value="Genomic_DNA"/>
</dbReference>
<comment type="caution">
    <text evidence="9">The sequence shown here is derived from an EMBL/GenBank/DDBJ whole genome shotgun (WGS) entry which is preliminary data.</text>
</comment>
<dbReference type="InterPro" id="IPR001663">
    <property type="entry name" value="Rng_hydr_dOase-A"/>
</dbReference>
<evidence type="ECO:0000313" key="10">
    <source>
        <dbReference type="Proteomes" id="UP001556118"/>
    </source>
</evidence>
<evidence type="ECO:0000256" key="5">
    <source>
        <dbReference type="ARBA" id="ARBA00023004"/>
    </source>
</evidence>
<protein>
    <submittedName>
        <fullName evidence="9">Aromatic ring-hydroxylating dioxygenase subunit alpha</fullName>
        <ecNumber evidence="9">1.14.13.-</ecNumber>
    </submittedName>
</protein>
<organism evidence="9 10">
    <name type="scientific">Novosphingobium rhizovicinum</name>
    <dbReference type="NCBI Taxonomy" id="3228928"/>
    <lineage>
        <taxon>Bacteria</taxon>
        <taxon>Pseudomonadati</taxon>
        <taxon>Pseudomonadota</taxon>
        <taxon>Alphaproteobacteria</taxon>
        <taxon>Sphingomonadales</taxon>
        <taxon>Sphingomonadaceae</taxon>
        <taxon>Novosphingobium</taxon>
    </lineage>
</organism>
<keyword evidence="9" id="KW-0223">Dioxygenase</keyword>
<keyword evidence="5" id="KW-0408">Iron</keyword>
<dbReference type="InterPro" id="IPR017941">
    <property type="entry name" value="Rieske_2Fe-2S"/>
</dbReference>